<sequence length="111" mass="13513">MKRNYKSEFEGFQPEDKYADAQRKVKRLKGFYTHLIVYIVINIMIVFINIRDLDAGESYFKIENFFTAFFWGIGLLVHTFSIFMPNFIFGKNWEQQKIKEFMEKEKSEKWE</sequence>
<keyword evidence="1" id="KW-1133">Transmembrane helix</keyword>
<keyword evidence="4" id="KW-1185">Reference proteome</keyword>
<protein>
    <submittedName>
        <fullName evidence="3">2TM domain-containing protein</fullName>
    </submittedName>
</protein>
<dbReference type="EMBL" id="JASCRY010000002">
    <property type="protein sequence ID" value="MDI5949641.1"/>
    <property type="molecule type" value="Genomic_DNA"/>
</dbReference>
<evidence type="ECO:0000313" key="4">
    <source>
        <dbReference type="Proteomes" id="UP001228643"/>
    </source>
</evidence>
<evidence type="ECO:0000313" key="3">
    <source>
        <dbReference type="EMBL" id="MDI5949641.1"/>
    </source>
</evidence>
<keyword evidence="1" id="KW-0472">Membrane</keyword>
<feature type="domain" description="2TM" evidence="2">
    <location>
        <begin position="21"/>
        <end position="103"/>
    </location>
</feature>
<feature type="transmembrane region" description="Helical" evidence="1">
    <location>
        <begin position="68"/>
        <end position="89"/>
    </location>
</feature>
<comment type="caution">
    <text evidence="3">The sequence shown here is derived from an EMBL/GenBank/DDBJ whole genome shotgun (WGS) entry which is preliminary data.</text>
</comment>
<organism evidence="3 4">
    <name type="scientific">Flavobacterium yafengii</name>
    <dbReference type="NCBI Taxonomy" id="3041253"/>
    <lineage>
        <taxon>Bacteria</taxon>
        <taxon>Pseudomonadati</taxon>
        <taxon>Bacteroidota</taxon>
        <taxon>Flavobacteriia</taxon>
        <taxon>Flavobacteriales</taxon>
        <taxon>Flavobacteriaceae</taxon>
        <taxon>Flavobacterium</taxon>
    </lineage>
</organism>
<accession>A0AAW6TKZ1</accession>
<gene>
    <name evidence="3" type="ORF">QLS97_08275</name>
</gene>
<dbReference type="InterPro" id="IPR025698">
    <property type="entry name" value="2TM_dom"/>
</dbReference>
<proteinExistence type="predicted"/>
<evidence type="ECO:0000259" key="2">
    <source>
        <dbReference type="Pfam" id="PF13239"/>
    </source>
</evidence>
<reference evidence="3 4" key="1">
    <citation type="submission" date="2023-04" db="EMBL/GenBank/DDBJ databases">
        <title>Two novel species of Flavobacterium.</title>
        <authorList>
            <person name="Liu Q."/>
            <person name="Xin Y.-H."/>
        </authorList>
    </citation>
    <scope>NUCLEOTIDE SEQUENCE [LARGE SCALE GENOMIC DNA]</scope>
    <source>
        <strain evidence="3 4">LB2P87</strain>
    </source>
</reference>
<dbReference type="Pfam" id="PF13239">
    <property type="entry name" value="2TM"/>
    <property type="match status" value="1"/>
</dbReference>
<dbReference type="AlphaFoldDB" id="A0AAW6TKZ1"/>
<dbReference type="Proteomes" id="UP001228643">
    <property type="component" value="Unassembled WGS sequence"/>
</dbReference>
<feature type="transmembrane region" description="Helical" evidence="1">
    <location>
        <begin position="31"/>
        <end position="48"/>
    </location>
</feature>
<dbReference type="RefSeq" id="WP_099715888.1">
    <property type="nucleotide sequence ID" value="NZ_JASCRY010000002.1"/>
</dbReference>
<name>A0AAW6TKZ1_9FLAO</name>
<evidence type="ECO:0000256" key="1">
    <source>
        <dbReference type="SAM" id="Phobius"/>
    </source>
</evidence>
<keyword evidence="1" id="KW-0812">Transmembrane</keyword>